<feature type="non-terminal residue" evidence="1">
    <location>
        <position position="1"/>
    </location>
</feature>
<accession>A0ABR8GWD5</accession>
<dbReference type="EMBL" id="JACJTA010000074">
    <property type="protein sequence ID" value="MBD2607830.1"/>
    <property type="molecule type" value="Genomic_DNA"/>
</dbReference>
<evidence type="ECO:0000313" key="2">
    <source>
        <dbReference type="Proteomes" id="UP000660380"/>
    </source>
</evidence>
<sequence length="140" mass="15773">FIVRHNDSAQPIKWSYTVAQMMEKFALVLMLFCTKGFWNGGLIFKGETYKNTQLLYETITDILGGDPFDSIEWFNELLGWVLADPTKMAADAYLGGDNFSAYANYCRRVVKAAKEPIKIPDISEFTGEDAAFLATFLGVF</sequence>
<comment type="caution">
    <text evidence="1">The sequence shown here is derived from an EMBL/GenBank/DDBJ whole genome shotgun (WGS) entry which is preliminary data.</text>
</comment>
<protein>
    <submittedName>
        <fullName evidence="1">Uncharacterized protein</fullName>
    </submittedName>
</protein>
<dbReference type="Proteomes" id="UP000660380">
    <property type="component" value="Unassembled WGS sequence"/>
</dbReference>
<organism evidence="1 2">
    <name type="scientific">Scytonema hofmannii FACHB-248</name>
    <dbReference type="NCBI Taxonomy" id="1842502"/>
    <lineage>
        <taxon>Bacteria</taxon>
        <taxon>Bacillati</taxon>
        <taxon>Cyanobacteriota</taxon>
        <taxon>Cyanophyceae</taxon>
        <taxon>Nostocales</taxon>
        <taxon>Scytonemataceae</taxon>
        <taxon>Scytonema</taxon>
    </lineage>
</organism>
<keyword evidence="2" id="KW-1185">Reference proteome</keyword>
<proteinExistence type="predicted"/>
<evidence type="ECO:0000313" key="1">
    <source>
        <dbReference type="EMBL" id="MBD2607830.1"/>
    </source>
</evidence>
<reference evidence="1 2" key="1">
    <citation type="journal article" date="2020" name="ISME J.">
        <title>Comparative genomics reveals insights into cyanobacterial evolution and habitat adaptation.</title>
        <authorList>
            <person name="Chen M.Y."/>
            <person name="Teng W.K."/>
            <person name="Zhao L."/>
            <person name="Hu C.X."/>
            <person name="Zhou Y.K."/>
            <person name="Han B.P."/>
            <person name="Song L.R."/>
            <person name="Shu W.S."/>
        </authorList>
    </citation>
    <scope>NUCLEOTIDE SEQUENCE [LARGE SCALE GENOMIC DNA]</scope>
    <source>
        <strain evidence="1 2">FACHB-248</strain>
    </source>
</reference>
<dbReference type="RefSeq" id="WP_206757756.1">
    <property type="nucleotide sequence ID" value="NZ_JACJTA010000074.1"/>
</dbReference>
<gene>
    <name evidence="1" type="ORF">H6G81_25755</name>
</gene>
<name>A0ABR8GWD5_9CYAN</name>